<comment type="caution">
    <text evidence="5">The sequence shown here is derived from an EMBL/GenBank/DDBJ whole genome shotgun (WGS) entry which is preliminary data.</text>
</comment>
<evidence type="ECO:0000313" key="6">
    <source>
        <dbReference type="Proteomes" id="UP000791440"/>
    </source>
</evidence>
<feature type="region of interest" description="Disordered" evidence="3">
    <location>
        <begin position="596"/>
        <end position="621"/>
    </location>
</feature>
<evidence type="ECO:0000256" key="2">
    <source>
        <dbReference type="SAM" id="Coils"/>
    </source>
</evidence>
<name>A0A921YXR5_MANSE</name>
<gene>
    <name evidence="5" type="ORF">O3G_MSEX004480</name>
</gene>
<dbReference type="SMART" id="SM00462">
    <property type="entry name" value="PTB"/>
    <property type="match status" value="1"/>
</dbReference>
<dbReference type="Pfam" id="PF00640">
    <property type="entry name" value="PID"/>
    <property type="match status" value="1"/>
</dbReference>
<dbReference type="InterPro" id="IPR006020">
    <property type="entry name" value="PTB/PI_dom"/>
</dbReference>
<evidence type="ECO:0000256" key="3">
    <source>
        <dbReference type="SAM" id="MobiDB-lite"/>
    </source>
</evidence>
<feature type="region of interest" description="Disordered" evidence="3">
    <location>
        <begin position="249"/>
        <end position="309"/>
    </location>
</feature>
<feature type="region of interest" description="Disordered" evidence="3">
    <location>
        <begin position="663"/>
        <end position="698"/>
    </location>
</feature>
<dbReference type="CDD" id="cd01270">
    <property type="entry name" value="PTB_CAPON-like"/>
    <property type="match status" value="1"/>
</dbReference>
<dbReference type="PROSITE" id="PS01179">
    <property type="entry name" value="PID"/>
    <property type="match status" value="1"/>
</dbReference>
<dbReference type="EMBL" id="JH668333">
    <property type="protein sequence ID" value="KAG6446537.1"/>
    <property type="molecule type" value="Genomic_DNA"/>
</dbReference>
<dbReference type="Proteomes" id="UP000791440">
    <property type="component" value="Unassembled WGS sequence"/>
</dbReference>
<dbReference type="AlphaFoldDB" id="A0A921YXR5"/>
<dbReference type="PANTHER" id="PTHR11232">
    <property type="entry name" value="PHOSPHOTYROSINE INTERACTION DOMAIN-CONTAINING FAMILY MEMBER"/>
    <property type="match status" value="1"/>
</dbReference>
<feature type="compositionally biased region" description="Polar residues" evidence="3">
    <location>
        <begin position="596"/>
        <end position="608"/>
    </location>
</feature>
<dbReference type="FunFam" id="2.30.29.30:FF:000124">
    <property type="entry name" value="carboxyl-terminal PDZ ligand of neuronal nitric oxide synthase protein-like"/>
    <property type="match status" value="1"/>
</dbReference>
<dbReference type="PANTHER" id="PTHR11232:SF17">
    <property type="entry name" value="CAPON-LIKE PROTEIN"/>
    <property type="match status" value="1"/>
</dbReference>
<evidence type="ECO:0000313" key="5">
    <source>
        <dbReference type="EMBL" id="KAG6446537.1"/>
    </source>
</evidence>
<feature type="domain" description="PID" evidence="4">
    <location>
        <begin position="63"/>
        <end position="228"/>
    </location>
</feature>
<dbReference type="GO" id="GO:0050998">
    <property type="term" value="F:nitric-oxide synthase binding"/>
    <property type="evidence" value="ECO:0007669"/>
    <property type="project" value="TreeGrafter"/>
</dbReference>
<dbReference type="InterPro" id="IPR051133">
    <property type="entry name" value="Adapter_Engulfment-Domain"/>
</dbReference>
<reference evidence="5" key="1">
    <citation type="journal article" date="2016" name="Insect Biochem. Mol. Biol.">
        <title>Multifaceted biological insights from a draft genome sequence of the tobacco hornworm moth, Manduca sexta.</title>
        <authorList>
            <person name="Kanost M.R."/>
            <person name="Arrese E.L."/>
            <person name="Cao X."/>
            <person name="Chen Y.R."/>
            <person name="Chellapilla S."/>
            <person name="Goldsmith M.R."/>
            <person name="Grosse-Wilde E."/>
            <person name="Heckel D.G."/>
            <person name="Herndon N."/>
            <person name="Jiang H."/>
            <person name="Papanicolaou A."/>
            <person name="Qu J."/>
            <person name="Soulages J.L."/>
            <person name="Vogel H."/>
            <person name="Walters J."/>
            <person name="Waterhouse R.M."/>
            <person name="Ahn S.J."/>
            <person name="Almeida F.C."/>
            <person name="An C."/>
            <person name="Aqrawi P."/>
            <person name="Bretschneider A."/>
            <person name="Bryant W.B."/>
            <person name="Bucks S."/>
            <person name="Chao H."/>
            <person name="Chevignon G."/>
            <person name="Christen J.M."/>
            <person name="Clarke D.F."/>
            <person name="Dittmer N.T."/>
            <person name="Ferguson L.C.F."/>
            <person name="Garavelou S."/>
            <person name="Gordon K.H.J."/>
            <person name="Gunaratna R.T."/>
            <person name="Han Y."/>
            <person name="Hauser F."/>
            <person name="He Y."/>
            <person name="Heidel-Fischer H."/>
            <person name="Hirsh A."/>
            <person name="Hu Y."/>
            <person name="Jiang H."/>
            <person name="Kalra D."/>
            <person name="Klinner C."/>
            <person name="Konig C."/>
            <person name="Kovar C."/>
            <person name="Kroll A.R."/>
            <person name="Kuwar S.S."/>
            <person name="Lee S.L."/>
            <person name="Lehman R."/>
            <person name="Li K."/>
            <person name="Li Z."/>
            <person name="Liang H."/>
            <person name="Lovelace S."/>
            <person name="Lu Z."/>
            <person name="Mansfield J.H."/>
            <person name="McCulloch K.J."/>
            <person name="Mathew T."/>
            <person name="Morton B."/>
            <person name="Muzny D.M."/>
            <person name="Neunemann D."/>
            <person name="Ongeri F."/>
            <person name="Pauchet Y."/>
            <person name="Pu L.L."/>
            <person name="Pyrousis I."/>
            <person name="Rao X.J."/>
            <person name="Redding A."/>
            <person name="Roesel C."/>
            <person name="Sanchez-Gracia A."/>
            <person name="Schaack S."/>
            <person name="Shukla A."/>
            <person name="Tetreau G."/>
            <person name="Wang Y."/>
            <person name="Xiong G.H."/>
            <person name="Traut W."/>
            <person name="Walsh T.K."/>
            <person name="Worley K.C."/>
            <person name="Wu D."/>
            <person name="Wu W."/>
            <person name="Wu Y.Q."/>
            <person name="Zhang X."/>
            <person name="Zou Z."/>
            <person name="Zucker H."/>
            <person name="Briscoe A.D."/>
            <person name="Burmester T."/>
            <person name="Clem R.J."/>
            <person name="Feyereisen R."/>
            <person name="Grimmelikhuijzen C.J.P."/>
            <person name="Hamodrakas S.J."/>
            <person name="Hansson B.S."/>
            <person name="Huguet E."/>
            <person name="Jermiin L.S."/>
            <person name="Lan Q."/>
            <person name="Lehman H.K."/>
            <person name="Lorenzen M."/>
            <person name="Merzendorfer H."/>
            <person name="Michalopoulos I."/>
            <person name="Morton D.B."/>
            <person name="Muthukrishnan S."/>
            <person name="Oakeshott J.G."/>
            <person name="Palmer W."/>
            <person name="Park Y."/>
            <person name="Passarelli A.L."/>
            <person name="Rozas J."/>
            <person name="Schwartz L.M."/>
            <person name="Smith W."/>
            <person name="Southgate A."/>
            <person name="Vilcinskas A."/>
            <person name="Vogt R."/>
            <person name="Wang P."/>
            <person name="Werren J."/>
            <person name="Yu X.Q."/>
            <person name="Zhou J.J."/>
            <person name="Brown S.J."/>
            <person name="Scherer S.E."/>
            <person name="Richards S."/>
            <person name="Blissard G.W."/>
        </authorList>
    </citation>
    <scope>NUCLEOTIDE SEQUENCE</scope>
</reference>
<reference evidence="5" key="2">
    <citation type="submission" date="2020-12" db="EMBL/GenBank/DDBJ databases">
        <authorList>
            <person name="Kanost M."/>
        </authorList>
    </citation>
    <scope>NUCLEOTIDE SEQUENCE</scope>
</reference>
<evidence type="ECO:0000256" key="1">
    <source>
        <dbReference type="ARBA" id="ARBA00023054"/>
    </source>
</evidence>
<feature type="coiled-coil region" evidence="2">
    <location>
        <begin position="346"/>
        <end position="373"/>
    </location>
</feature>
<organism evidence="5 6">
    <name type="scientific">Manduca sexta</name>
    <name type="common">Tobacco hawkmoth</name>
    <name type="synonym">Tobacco hornworm</name>
    <dbReference type="NCBI Taxonomy" id="7130"/>
    <lineage>
        <taxon>Eukaryota</taxon>
        <taxon>Metazoa</taxon>
        <taxon>Ecdysozoa</taxon>
        <taxon>Arthropoda</taxon>
        <taxon>Hexapoda</taxon>
        <taxon>Insecta</taxon>
        <taxon>Pterygota</taxon>
        <taxon>Neoptera</taxon>
        <taxon>Endopterygota</taxon>
        <taxon>Lepidoptera</taxon>
        <taxon>Glossata</taxon>
        <taxon>Ditrysia</taxon>
        <taxon>Bombycoidea</taxon>
        <taxon>Sphingidae</taxon>
        <taxon>Sphinginae</taxon>
        <taxon>Sphingini</taxon>
        <taxon>Manduca</taxon>
    </lineage>
</organism>
<sequence>MFRRGYKTRYVRVVFKAKTWKRAPMKLLKWRRKMPSTKQYNLVPNDEYDPRIPLHPDEAFHYGITFQAKYIGTMDVPRPTSRVEIVAAMRRVRYEFKAKGVKKRKVTVDVSTDGVRVSARKKKSKDKLIPETAGPILTIFSLSSKLFGRKNNTTNETIEIMHHPIYRIFYVSHDSSDLKIFSYIARDGATNVFKCNVFKSKRKSQAMRIVRTVGQAFEVCHKMQTNTPDQPAPSTSSAVDDIVHVDRASDIPPSKEGASDCGASESAASTSKGIVEEGAVGGREEPKRPTNLELLPPPPRKEGKRSPQRTIAAPSINLPELPECVTKVDLTPGVDTVGDTTPLSAQHQLQLLKERLEQQAQQTRAAVAQLLLLRDQLAAEQAARCEAQARTHQLLVHNKELLEHIAALVSHLQEREKGSTRPISAQQLTFLPQAEGGVNEAKADNTASNGNKQAANSDALINLFAPTTKGNQSVENNNLRLSPFSLSPAPELANGATSAPCFGGMTNEQIQNYLISKFQDMGGFPNGNDRKPSINANQQFFQNCNAFPHIPPLTNHYSSNDLASLLNHQAYKDLCGSDQLGATAAQAMSLGQSENSLCSNSQATTSKDSSPEGFSSDDGLPFIMPLSHNGTLTATDDDGRIRLIVPVSPSESTSEVAVEVHPEPQTSSGHTLNVPGADCPSAPGAPITRSTSEKVPNRSEMMTALRSQWTRHTTK</sequence>
<protein>
    <recommendedName>
        <fullName evidence="4">PID domain-containing protein</fullName>
    </recommendedName>
</protein>
<evidence type="ECO:0000259" key="4">
    <source>
        <dbReference type="PROSITE" id="PS01179"/>
    </source>
</evidence>
<proteinExistence type="predicted"/>
<keyword evidence="1 2" id="KW-0175">Coiled coil</keyword>
<keyword evidence="6" id="KW-1185">Reference proteome</keyword>
<accession>A0A921YXR5</accession>